<dbReference type="Proteomes" id="UP000054783">
    <property type="component" value="Unassembled WGS sequence"/>
</dbReference>
<proteinExistence type="predicted"/>
<comment type="caution">
    <text evidence="1">The sequence shown here is derived from an EMBL/GenBank/DDBJ whole genome shotgun (WGS) entry which is preliminary data.</text>
</comment>
<name>A0A0V1AAA9_9BILA</name>
<dbReference type="AlphaFoldDB" id="A0A0V1AAA9"/>
<keyword evidence="2" id="KW-1185">Reference proteome</keyword>
<reference evidence="1 2" key="1">
    <citation type="submission" date="2015-01" db="EMBL/GenBank/DDBJ databases">
        <title>Evolution of Trichinella species and genotypes.</title>
        <authorList>
            <person name="Korhonen P.K."/>
            <person name="Edoardo P."/>
            <person name="Giuseppe L.R."/>
            <person name="Gasser R.B."/>
        </authorList>
    </citation>
    <scope>NUCLEOTIDE SEQUENCE [LARGE SCALE GENOMIC DNA]</scope>
    <source>
        <strain evidence="1">ISS2496</strain>
    </source>
</reference>
<accession>A0A0V1AAA9</accession>
<protein>
    <submittedName>
        <fullName evidence="1">Uncharacterized protein</fullName>
    </submittedName>
</protein>
<dbReference type="EMBL" id="JYDQ01000016">
    <property type="protein sequence ID" value="KRY21433.1"/>
    <property type="molecule type" value="Genomic_DNA"/>
</dbReference>
<evidence type="ECO:0000313" key="2">
    <source>
        <dbReference type="Proteomes" id="UP000054783"/>
    </source>
</evidence>
<organism evidence="1 2">
    <name type="scientific">Trichinella patagoniensis</name>
    <dbReference type="NCBI Taxonomy" id="990121"/>
    <lineage>
        <taxon>Eukaryota</taxon>
        <taxon>Metazoa</taxon>
        <taxon>Ecdysozoa</taxon>
        <taxon>Nematoda</taxon>
        <taxon>Enoplea</taxon>
        <taxon>Dorylaimia</taxon>
        <taxon>Trichinellida</taxon>
        <taxon>Trichinellidae</taxon>
        <taxon>Trichinella</taxon>
    </lineage>
</organism>
<evidence type="ECO:0000313" key="1">
    <source>
        <dbReference type="EMBL" id="KRY21433.1"/>
    </source>
</evidence>
<sequence>MVYTLRDRNAESKLGLLNPQVEQMISTFLSYAPDLTFEHFEILWHQIFISTWLKIITRMDLAVCQRFHYVREKEKDNSSCVAA</sequence>
<gene>
    <name evidence="1" type="ORF">T12_12113</name>
</gene>